<dbReference type="AlphaFoldDB" id="A0A9X0HLD0"/>
<feature type="transmembrane region" description="Helical" evidence="1">
    <location>
        <begin position="107"/>
        <end position="126"/>
    </location>
</feature>
<sequence>MTPNESVRAWKHALMATGAFCLLILFVSLSAPVKDAGRAGVLGTRLLIIGFWTLQFIYLGTAAGVLVFVMRALARLRIMWVLMWIPYAMLGYNLFPAMRAYEPVFIAPLYLAVPFFIVLHGLLFAIRTRANNQFSDGN</sequence>
<keyword evidence="1" id="KW-0472">Membrane</keyword>
<comment type="caution">
    <text evidence="2">The sequence shown here is derived from an EMBL/GenBank/DDBJ whole genome shotgun (WGS) entry which is preliminary data.</text>
</comment>
<proteinExistence type="predicted"/>
<dbReference type="EMBL" id="LNAL01000006">
    <property type="protein sequence ID" value="KUG08121.1"/>
    <property type="molecule type" value="Genomic_DNA"/>
</dbReference>
<keyword evidence="1" id="KW-0812">Transmembrane</keyword>
<name>A0A9X0HLD0_SOLP1</name>
<reference evidence="2 3" key="1">
    <citation type="submission" date="2015-11" db="EMBL/GenBank/DDBJ databases">
        <title>Solirubrum puertoriconensis gen. nov. an environmental bacteria isolated in Puerto Rico.</title>
        <authorList>
            <person name="Cuebas-Irizarry M.F."/>
            <person name="Montalvo-Rodriguez R."/>
        </authorList>
    </citation>
    <scope>NUCLEOTIDE SEQUENCE [LARGE SCALE GENOMIC DNA]</scope>
    <source>
        <strain evidence="2 3">MC1A</strain>
    </source>
</reference>
<keyword evidence="1" id="KW-1133">Transmembrane helix</keyword>
<feature type="transmembrane region" description="Helical" evidence="1">
    <location>
        <begin position="46"/>
        <end position="69"/>
    </location>
</feature>
<evidence type="ECO:0000256" key="1">
    <source>
        <dbReference type="SAM" id="Phobius"/>
    </source>
</evidence>
<accession>A0A9X0HLD0</accession>
<feature type="transmembrane region" description="Helical" evidence="1">
    <location>
        <begin position="76"/>
        <end position="95"/>
    </location>
</feature>
<protein>
    <submittedName>
        <fullName evidence="2">Uncharacterized protein</fullName>
    </submittedName>
</protein>
<dbReference type="RefSeq" id="WP_059069242.1">
    <property type="nucleotide sequence ID" value="NZ_LNAL01000006.1"/>
</dbReference>
<organism evidence="2 3">
    <name type="scientific">Solirubrum puertoriconensis</name>
    <dbReference type="NCBI Taxonomy" id="1751427"/>
    <lineage>
        <taxon>Bacteria</taxon>
        <taxon>Pseudomonadati</taxon>
        <taxon>Bacteroidota</taxon>
        <taxon>Cytophagia</taxon>
        <taxon>Cytophagales</taxon>
    </lineage>
</organism>
<evidence type="ECO:0000313" key="2">
    <source>
        <dbReference type="EMBL" id="KUG08121.1"/>
    </source>
</evidence>
<dbReference type="Proteomes" id="UP000054223">
    <property type="component" value="Unassembled WGS sequence"/>
</dbReference>
<evidence type="ECO:0000313" key="3">
    <source>
        <dbReference type="Proteomes" id="UP000054223"/>
    </source>
</evidence>
<keyword evidence="3" id="KW-1185">Reference proteome</keyword>
<gene>
    <name evidence="2" type="ORF">ASU33_07950</name>
</gene>